<keyword evidence="1" id="KW-0812">Transmembrane</keyword>
<sequence precursor="true">MKKWSFTTVAVIAFALSASSISALIVNALTGMEFSGILLPYAIVALVAGGAMSLRAHLLWLGNANKSSPGAQKRPKG</sequence>
<dbReference type="EMBL" id="CP016283">
    <property type="protein sequence ID" value="ANP74849.1"/>
    <property type="molecule type" value="Genomic_DNA"/>
</dbReference>
<evidence type="ECO:0000313" key="3">
    <source>
        <dbReference type="Proteomes" id="UP000092582"/>
    </source>
</evidence>
<dbReference type="KEGG" id="cart:PA27867_3940"/>
<keyword evidence="1" id="KW-1133">Transmembrane helix</keyword>
<keyword evidence="1" id="KW-0472">Membrane</keyword>
<geneLocation type="plasmid" evidence="3">
    <name>pp27867_1</name>
</geneLocation>
<proteinExistence type="predicted"/>
<protein>
    <submittedName>
        <fullName evidence="2">Uncharacterized protein</fullName>
    </submittedName>
</protein>
<dbReference type="RefSeq" id="WP_066600611.1">
    <property type="nucleotide sequence ID" value="NZ_CP016283.1"/>
</dbReference>
<gene>
    <name evidence="2" type="ORF">PA27867_3940</name>
</gene>
<name>A0A1B1BQF1_9MICO</name>
<organism evidence="2 3">
    <name type="scientific">Cryobacterium arcticum</name>
    <dbReference type="NCBI Taxonomy" id="670052"/>
    <lineage>
        <taxon>Bacteria</taxon>
        <taxon>Bacillati</taxon>
        <taxon>Actinomycetota</taxon>
        <taxon>Actinomycetes</taxon>
        <taxon>Micrococcales</taxon>
        <taxon>Microbacteriaceae</taxon>
        <taxon>Cryobacterium</taxon>
    </lineage>
</organism>
<accession>A0A1B1BQF1</accession>
<keyword evidence="3" id="KW-1185">Reference proteome</keyword>
<keyword evidence="2" id="KW-0614">Plasmid</keyword>
<evidence type="ECO:0000313" key="2">
    <source>
        <dbReference type="EMBL" id="ANP74849.1"/>
    </source>
</evidence>
<evidence type="ECO:0000256" key="1">
    <source>
        <dbReference type="SAM" id="Phobius"/>
    </source>
</evidence>
<dbReference type="Proteomes" id="UP000092582">
    <property type="component" value="Plasmid pP27867_1"/>
</dbReference>
<reference evidence="2 3" key="1">
    <citation type="submission" date="2016-06" db="EMBL/GenBank/DDBJ databases">
        <title>Genome sequencing of Cryobacterium arcticum PAMC 27867.</title>
        <authorList>
            <person name="Lee J."/>
            <person name="Kim O.-S."/>
        </authorList>
    </citation>
    <scope>NUCLEOTIDE SEQUENCE [LARGE SCALE GENOMIC DNA]</scope>
    <source>
        <strain evidence="2 3">PAMC 27867</strain>
        <plasmid evidence="3">pp27867_1</plasmid>
    </source>
</reference>
<dbReference type="AlphaFoldDB" id="A0A1B1BQF1"/>
<feature type="transmembrane region" description="Helical" evidence="1">
    <location>
        <begin position="39"/>
        <end position="61"/>
    </location>
</feature>